<evidence type="ECO:0000313" key="4">
    <source>
        <dbReference type="EMBL" id="ACO78822.1"/>
    </source>
</evidence>
<dbReference type="STRING" id="322710.Avin_26460"/>
<dbReference type="EMBL" id="CP001157">
    <property type="protein sequence ID" value="ACO78822.1"/>
    <property type="molecule type" value="Genomic_DNA"/>
</dbReference>
<dbReference type="GO" id="GO:0016491">
    <property type="term" value="F:oxidoreductase activity"/>
    <property type="evidence" value="ECO:0007669"/>
    <property type="project" value="UniProtKB-KW"/>
</dbReference>
<dbReference type="HOGENOM" id="CLU_076368_0_1_6"/>
<dbReference type="PANTHER" id="PTHR14239:SF10">
    <property type="entry name" value="REDUCTASE"/>
    <property type="match status" value="1"/>
</dbReference>
<name>C1DJQ3_AZOVD</name>
<feature type="chain" id="PRO_5002908422" evidence="2">
    <location>
        <begin position="21"/>
        <end position="236"/>
    </location>
</feature>
<dbReference type="KEGG" id="avn:Avin_26460"/>
<feature type="domain" description="Pyrroline-5-carboxylate reductase catalytic N-terminal" evidence="3">
    <location>
        <begin position="30"/>
        <end position="121"/>
    </location>
</feature>
<keyword evidence="1" id="KW-0560">Oxidoreductase</keyword>
<dbReference type="InterPro" id="IPR036291">
    <property type="entry name" value="NAD(P)-bd_dom_sf"/>
</dbReference>
<feature type="signal peptide" evidence="2">
    <location>
        <begin position="1"/>
        <end position="20"/>
    </location>
</feature>
<dbReference type="eggNOG" id="COG2085">
    <property type="taxonomic scope" value="Bacteria"/>
</dbReference>
<dbReference type="OrthoDB" id="1523398at2"/>
<dbReference type="SUPFAM" id="SSF51735">
    <property type="entry name" value="NAD(P)-binding Rossmann-fold domains"/>
    <property type="match status" value="1"/>
</dbReference>
<sequence>MAGATAAVALAAGIAPASWAAPARTGRERRIGIIGAGQVGSTLGRLWIESGHRVMFASRHPDRLGGLVAELGERAGAGSPAEAARFGEIVLLAVPYGALPQLGRDLAPLLRGKPVLDATNPYRWRDGEAADLAERQGVGLTSAGYFPDAHLVRGFNSIDASAVAGNAHKASPAIGIPLAGDDQAALEEVSALVRDAGFEPVVAGPLASARLFQPGTPLFRQVMSAERLRSRLDEQR</sequence>
<dbReference type="Proteomes" id="UP000002424">
    <property type="component" value="Chromosome"/>
</dbReference>
<gene>
    <name evidence="4" type="ordered locus">Avin_26460</name>
</gene>
<dbReference type="PANTHER" id="PTHR14239">
    <property type="entry name" value="DUDULIN-RELATED"/>
    <property type="match status" value="1"/>
</dbReference>
<accession>C1DJQ3</accession>
<dbReference type="Gene3D" id="3.40.50.720">
    <property type="entry name" value="NAD(P)-binding Rossmann-like Domain"/>
    <property type="match status" value="1"/>
</dbReference>
<dbReference type="InterPro" id="IPR051267">
    <property type="entry name" value="STEAP_metalloreductase"/>
</dbReference>
<dbReference type="Pfam" id="PF03807">
    <property type="entry name" value="F420_oxidored"/>
    <property type="match status" value="1"/>
</dbReference>
<keyword evidence="2" id="KW-0732">Signal</keyword>
<keyword evidence="5" id="KW-1185">Reference proteome</keyword>
<evidence type="ECO:0000256" key="2">
    <source>
        <dbReference type="SAM" id="SignalP"/>
    </source>
</evidence>
<protein>
    <submittedName>
        <fullName evidence="4">NADP oxidoreductase, coenzyme F420-dependent protein</fullName>
    </submittedName>
</protein>
<dbReference type="AlphaFoldDB" id="C1DJQ3"/>
<organism evidence="4 5">
    <name type="scientific">Azotobacter vinelandii (strain DJ / ATCC BAA-1303)</name>
    <dbReference type="NCBI Taxonomy" id="322710"/>
    <lineage>
        <taxon>Bacteria</taxon>
        <taxon>Pseudomonadati</taxon>
        <taxon>Pseudomonadota</taxon>
        <taxon>Gammaproteobacteria</taxon>
        <taxon>Pseudomonadales</taxon>
        <taxon>Pseudomonadaceae</taxon>
        <taxon>Azotobacter</taxon>
    </lineage>
</organism>
<dbReference type="EnsemblBacteria" id="ACO78822">
    <property type="protein sequence ID" value="ACO78822"/>
    <property type="gene ID" value="Avin_26460"/>
</dbReference>
<evidence type="ECO:0000259" key="3">
    <source>
        <dbReference type="Pfam" id="PF03807"/>
    </source>
</evidence>
<dbReference type="InterPro" id="IPR028939">
    <property type="entry name" value="P5C_Rdtase_cat_N"/>
</dbReference>
<evidence type="ECO:0000313" key="5">
    <source>
        <dbReference type="Proteomes" id="UP000002424"/>
    </source>
</evidence>
<reference evidence="4 5" key="1">
    <citation type="journal article" date="2009" name="J. Bacteriol.">
        <title>Genome sequence of Azotobacter vinelandii, an obligate aerobe specialized to support diverse anaerobic metabolic processes.</title>
        <authorList>
            <person name="Setubal J.C."/>
            <person name="dos Santos P."/>
            <person name="Goldman B.S."/>
            <person name="Ertesvag H."/>
            <person name="Espin G."/>
            <person name="Rubio L.M."/>
            <person name="Valla S."/>
            <person name="Almeida N.F."/>
            <person name="Balasubramanian D."/>
            <person name="Cromes L."/>
            <person name="Curatti L."/>
            <person name="Du Z."/>
            <person name="Godsy E."/>
            <person name="Goodner B."/>
            <person name="Hellner-Burris K."/>
            <person name="Hernandez J.A."/>
            <person name="Houmiel K."/>
            <person name="Imperial J."/>
            <person name="Kennedy C."/>
            <person name="Larson T.J."/>
            <person name="Latreille P."/>
            <person name="Ligon L.S."/>
            <person name="Lu J."/>
            <person name="Maerk M."/>
            <person name="Miller N.M."/>
            <person name="Norton S."/>
            <person name="O'Carroll I.P."/>
            <person name="Paulsen I."/>
            <person name="Raulfs E.C."/>
            <person name="Roemer R."/>
            <person name="Rosser J."/>
            <person name="Segura D."/>
            <person name="Slater S."/>
            <person name="Stricklin S.L."/>
            <person name="Studholme D.J."/>
            <person name="Sun J."/>
            <person name="Viana C.J."/>
            <person name="Wallin E."/>
            <person name="Wang B."/>
            <person name="Wheeler C."/>
            <person name="Zhu H."/>
            <person name="Dean D.R."/>
            <person name="Dixon R."/>
            <person name="Wood D."/>
        </authorList>
    </citation>
    <scope>NUCLEOTIDE SEQUENCE [LARGE SCALE GENOMIC DNA]</scope>
    <source>
        <strain evidence="5">DJ / ATCC BAA-1303</strain>
    </source>
</reference>
<evidence type="ECO:0000256" key="1">
    <source>
        <dbReference type="ARBA" id="ARBA00023002"/>
    </source>
</evidence>
<proteinExistence type="predicted"/>